<proteinExistence type="inferred from homology"/>
<evidence type="ECO:0000256" key="4">
    <source>
        <dbReference type="ARBA" id="ARBA00023002"/>
    </source>
</evidence>
<evidence type="ECO:0000256" key="2">
    <source>
        <dbReference type="ARBA" id="ARBA00009712"/>
    </source>
</evidence>
<dbReference type="OrthoDB" id="9780502at2"/>
<evidence type="ECO:0000313" key="9">
    <source>
        <dbReference type="EMBL" id="TWD15730.1"/>
    </source>
</evidence>
<dbReference type="PANTHER" id="PTHR11473">
    <property type="entry name" value="AROMATIC AMINO ACID HYDROXYLASE"/>
    <property type="match status" value="1"/>
</dbReference>
<keyword evidence="3 7" id="KW-0479">Metal-binding</keyword>
<dbReference type="InterPro" id="IPR019774">
    <property type="entry name" value="Aromatic-AA_hydroxylase_C"/>
</dbReference>
<dbReference type="InterPro" id="IPR036329">
    <property type="entry name" value="Aro-AA_hydroxylase_C_sf"/>
</dbReference>
<dbReference type="AlphaFoldDB" id="A0A560WDX2"/>
<sequence length="311" mass="34756">MFEDGQLYSPVTEHEDGTVQVHLADTHPGKDDAHYLRRRGEIAGAALRWDRAGGAPLPTIEYTDTEHAVWAEVCRELAPKHLRYAHSEFLAAKDRLDLPTDHVPQLHEVTERLEPLTGWTYIAAPGLVPLREFYGDLGQRTFSSTQYLRHASQPLYTPEPDIIHEVIGHGNGLASERFARITEAAGQALTRMESEEAAKLVADVFWFSMEFGVIYEAGPVGARELKAYGAGILSSFGEMDEFREMEIRDLDLADMGTLNYDITQYQPILFAAKDLGHLEDVVGDFFATADDDACARLRREAEGRGLVPERV</sequence>
<dbReference type="PROSITE" id="PS51410">
    <property type="entry name" value="BH4_AAA_HYDROXYL_2"/>
    <property type="match status" value="1"/>
</dbReference>
<feature type="binding site" evidence="7">
    <location>
        <position position="169"/>
    </location>
    <ligand>
        <name>Fe cation</name>
        <dbReference type="ChEBI" id="CHEBI:24875"/>
    </ligand>
</feature>
<dbReference type="EMBL" id="VIUW01000002">
    <property type="protein sequence ID" value="TWD15730.1"/>
    <property type="molecule type" value="Genomic_DNA"/>
</dbReference>
<dbReference type="RefSeq" id="WP_144856677.1">
    <property type="nucleotide sequence ID" value="NZ_BAAAYT010000001.1"/>
</dbReference>
<evidence type="ECO:0000256" key="1">
    <source>
        <dbReference type="ARBA" id="ARBA00001954"/>
    </source>
</evidence>
<keyword evidence="10" id="KW-1185">Reference proteome</keyword>
<dbReference type="Proteomes" id="UP000315628">
    <property type="component" value="Unassembled WGS sequence"/>
</dbReference>
<dbReference type="PANTHER" id="PTHR11473:SF24">
    <property type="entry name" value="PHENYLALANINE-4-HYDROXYLASE"/>
    <property type="match status" value="1"/>
</dbReference>
<protein>
    <submittedName>
        <fullName evidence="9">Phenylalanine-4-hydroxylase</fullName>
    </submittedName>
</protein>
<comment type="similarity">
    <text evidence="2">Belongs to the biopterin-dependent aromatic amino acid hydroxylase family.</text>
</comment>
<gene>
    <name evidence="9" type="ORF">FB557_1254</name>
</gene>
<evidence type="ECO:0000313" key="10">
    <source>
        <dbReference type="Proteomes" id="UP000315628"/>
    </source>
</evidence>
<dbReference type="Gene3D" id="1.10.800.10">
    <property type="entry name" value="Aromatic amino acid hydroxylase"/>
    <property type="match status" value="1"/>
</dbReference>
<comment type="cofactor">
    <cofactor evidence="1 7">
        <name>Fe(2+)</name>
        <dbReference type="ChEBI" id="CHEBI:29033"/>
    </cofactor>
</comment>
<reference evidence="9 10" key="1">
    <citation type="submission" date="2019-06" db="EMBL/GenBank/DDBJ databases">
        <title>Sequencing the genomes of 1000 actinobacteria strains.</title>
        <authorList>
            <person name="Klenk H.-P."/>
        </authorList>
    </citation>
    <scope>NUCLEOTIDE SEQUENCE [LARGE SCALE GENOMIC DNA]</scope>
    <source>
        <strain evidence="9 10">DSM 18935</strain>
    </source>
</reference>
<dbReference type="Pfam" id="PF00351">
    <property type="entry name" value="Biopterin_H"/>
    <property type="match status" value="1"/>
</dbReference>
<dbReference type="GO" id="GO:0005506">
    <property type="term" value="F:iron ion binding"/>
    <property type="evidence" value="ECO:0007669"/>
    <property type="project" value="InterPro"/>
</dbReference>
<evidence type="ECO:0000259" key="8">
    <source>
        <dbReference type="PROSITE" id="PS51410"/>
    </source>
</evidence>
<feature type="binding site" evidence="7">
    <location>
        <position position="164"/>
    </location>
    <ligand>
        <name>Fe cation</name>
        <dbReference type="ChEBI" id="CHEBI:24875"/>
    </ligand>
</feature>
<dbReference type="GO" id="GO:0016714">
    <property type="term" value="F:oxidoreductase activity, acting on paired donors, with incorporation or reduction of molecular oxygen, reduced pteridine as one donor, and incorporation of one atom of oxygen"/>
    <property type="evidence" value="ECO:0007669"/>
    <property type="project" value="InterPro"/>
</dbReference>
<feature type="binding site" evidence="7">
    <location>
        <position position="210"/>
    </location>
    <ligand>
        <name>Fe cation</name>
        <dbReference type="ChEBI" id="CHEBI:24875"/>
    </ligand>
</feature>
<dbReference type="CDD" id="cd00361">
    <property type="entry name" value="arom_aa_hydroxylase"/>
    <property type="match status" value="1"/>
</dbReference>
<feature type="domain" description="Biopterin-dependent aromatic amino acid hydroxylase family profile" evidence="8">
    <location>
        <begin position="1"/>
        <end position="311"/>
    </location>
</feature>
<keyword evidence="6" id="KW-0503">Monooxygenase</keyword>
<dbReference type="InterPro" id="IPR001273">
    <property type="entry name" value="ArAA_hydroxylase"/>
</dbReference>
<dbReference type="PRINTS" id="PR00372">
    <property type="entry name" value="FYWHYDRXLASE"/>
</dbReference>
<dbReference type="NCBIfam" id="NF008877">
    <property type="entry name" value="PRK11913.1-2"/>
    <property type="match status" value="1"/>
</dbReference>
<evidence type="ECO:0000256" key="5">
    <source>
        <dbReference type="ARBA" id="ARBA00023004"/>
    </source>
</evidence>
<evidence type="ECO:0000256" key="7">
    <source>
        <dbReference type="PIRSR" id="PIRSR601273-2"/>
    </source>
</evidence>
<keyword evidence="4" id="KW-0560">Oxidoreductase</keyword>
<comment type="caution">
    <text evidence="9">The sequence shown here is derived from an EMBL/GenBank/DDBJ whole genome shotgun (WGS) entry which is preliminary data.</text>
</comment>
<evidence type="ECO:0000256" key="3">
    <source>
        <dbReference type="ARBA" id="ARBA00022723"/>
    </source>
</evidence>
<dbReference type="InterPro" id="IPR036951">
    <property type="entry name" value="ArAA_hydroxylase_sf"/>
</dbReference>
<name>A0A560WDX2_9MICO</name>
<accession>A0A560WDX2</accession>
<keyword evidence="5 7" id="KW-0408">Iron</keyword>
<dbReference type="GO" id="GO:0009072">
    <property type="term" value="P:aromatic amino acid metabolic process"/>
    <property type="evidence" value="ECO:0007669"/>
    <property type="project" value="InterPro"/>
</dbReference>
<evidence type="ECO:0000256" key="6">
    <source>
        <dbReference type="ARBA" id="ARBA00023033"/>
    </source>
</evidence>
<dbReference type="SUPFAM" id="SSF56534">
    <property type="entry name" value="Aromatic aminoacid monoxygenases, catalytic and oligomerization domains"/>
    <property type="match status" value="1"/>
</dbReference>
<organism evidence="9 10">
    <name type="scientific">Marihabitans asiaticum</name>
    <dbReference type="NCBI Taxonomy" id="415218"/>
    <lineage>
        <taxon>Bacteria</taxon>
        <taxon>Bacillati</taxon>
        <taxon>Actinomycetota</taxon>
        <taxon>Actinomycetes</taxon>
        <taxon>Micrococcales</taxon>
        <taxon>Intrasporangiaceae</taxon>
        <taxon>Marihabitans</taxon>
    </lineage>
</organism>